<dbReference type="InterPro" id="IPR002213">
    <property type="entry name" value="UDP_glucos_trans"/>
</dbReference>
<evidence type="ECO:0000313" key="9">
    <source>
        <dbReference type="Proteomes" id="UP000027138"/>
    </source>
</evidence>
<reference evidence="8 9" key="1">
    <citation type="journal article" date="2014" name="PLoS ONE">
        <title>Global Analysis of Gene Expression Profiles in Physic Nut (Jatropha curcas L.) Seedlings Exposed to Salt Stress.</title>
        <authorList>
            <person name="Zhang L."/>
            <person name="Zhang C."/>
            <person name="Wu P."/>
            <person name="Chen Y."/>
            <person name="Li M."/>
            <person name="Jiang H."/>
            <person name="Wu G."/>
        </authorList>
    </citation>
    <scope>NUCLEOTIDE SEQUENCE [LARGE SCALE GENOMIC DNA]</scope>
    <source>
        <strain evidence="9">cv. GZQX0401</strain>
        <tissue evidence="8">Young leaves</tissue>
    </source>
</reference>
<evidence type="ECO:0000256" key="5">
    <source>
        <dbReference type="ARBA" id="ARBA00047606"/>
    </source>
</evidence>
<dbReference type="PANTHER" id="PTHR48048:SF76">
    <property type="entry name" value="UDP-GLYCOSYLTRANSFERASE 708D1-LIKE"/>
    <property type="match status" value="1"/>
</dbReference>
<dbReference type="Gene3D" id="3.40.50.2000">
    <property type="entry name" value="Glycogen Phosphorylase B"/>
    <property type="match status" value="2"/>
</dbReference>
<dbReference type="UniPathway" id="UPA00009"/>
<dbReference type="KEGG" id="jcu:105644118"/>
<dbReference type="EMBL" id="KK914862">
    <property type="protein sequence ID" value="KDP27198.1"/>
    <property type="molecule type" value="Genomic_DNA"/>
</dbReference>
<dbReference type="Pfam" id="PF00201">
    <property type="entry name" value="UDPGT"/>
    <property type="match status" value="1"/>
</dbReference>
<keyword evidence="3 6" id="KW-0328">Glycosyltransferase</keyword>
<dbReference type="FunFam" id="3.40.50.2000:FF:000060">
    <property type="entry name" value="Glycosyltransferase"/>
    <property type="match status" value="1"/>
</dbReference>
<evidence type="ECO:0000256" key="7">
    <source>
        <dbReference type="RuleBase" id="RU362057"/>
    </source>
</evidence>
<dbReference type="Proteomes" id="UP000027138">
    <property type="component" value="Unassembled WGS sequence"/>
</dbReference>
<gene>
    <name evidence="8" type="ORF">JCGZ_19897</name>
</gene>
<dbReference type="SUPFAM" id="SSF53756">
    <property type="entry name" value="UDP-Glycosyltransferase/glycogen phosphorylase"/>
    <property type="match status" value="1"/>
</dbReference>
<keyword evidence="4 6" id="KW-0808">Transferase</keyword>
<organism evidence="8 9">
    <name type="scientific">Jatropha curcas</name>
    <name type="common">Barbados nut</name>
    <dbReference type="NCBI Taxonomy" id="180498"/>
    <lineage>
        <taxon>Eukaryota</taxon>
        <taxon>Viridiplantae</taxon>
        <taxon>Streptophyta</taxon>
        <taxon>Embryophyta</taxon>
        <taxon>Tracheophyta</taxon>
        <taxon>Spermatophyta</taxon>
        <taxon>Magnoliopsida</taxon>
        <taxon>eudicotyledons</taxon>
        <taxon>Gunneridae</taxon>
        <taxon>Pentapetalae</taxon>
        <taxon>rosids</taxon>
        <taxon>fabids</taxon>
        <taxon>Malpighiales</taxon>
        <taxon>Euphorbiaceae</taxon>
        <taxon>Crotonoideae</taxon>
        <taxon>Jatropheae</taxon>
        <taxon>Jatropha</taxon>
    </lineage>
</organism>
<dbReference type="EC" id="2.4.1.-" evidence="7"/>
<dbReference type="PANTHER" id="PTHR48048">
    <property type="entry name" value="GLYCOSYLTRANSFERASE"/>
    <property type="match status" value="1"/>
</dbReference>
<evidence type="ECO:0000256" key="1">
    <source>
        <dbReference type="ARBA" id="ARBA00004935"/>
    </source>
</evidence>
<comment type="pathway">
    <text evidence="1">Pigment biosynthesis; anthocyanin biosynthesis.</text>
</comment>
<evidence type="ECO:0000256" key="6">
    <source>
        <dbReference type="RuleBase" id="RU003718"/>
    </source>
</evidence>
<keyword evidence="9" id="KW-1185">Reference proteome</keyword>
<evidence type="ECO:0000313" key="8">
    <source>
        <dbReference type="EMBL" id="KDP27198.1"/>
    </source>
</evidence>
<dbReference type="OrthoDB" id="5835829at2759"/>
<name>A0A067JWP4_JATCU</name>
<sequence>MSSSSDQKLGHIALLPSSGMGHLTPFFRLAALLSSNNVKITFITPNSTVSMAESQTLTHFFASLPHINQKQFHLLPLEKTPNNTKDPFYCHMDCIRQSAHFLSPTLASLSPPLSAVITDMSLAAAFIPITQALNLPNYVLFTSSAKMLTLFLSYHTMISSKTVTDLNEFHMFKIPGLEEAIPRSWIPPPLLENTNNSFKTYFVENGKKMVESSGILVNTFDSIEQEAIRKLNDKVERLPPVVAIGPLAACEFEKGKLLAWLDGQPDRSVMYVSFGSRTAMSREQIRELSEGLVESGARFLWIVKDKKVDLEDGEDLNKVIGSWLTDRLKEKGLVVKAWLKQEDILRHPAVGGFMSHCGWNSVTEAVRHGVPILAWPQHGDQKINASIVERIGLGNWVKSWGWGGEIIVDGTEIAEKVKEVMESEVLRAQAMNIREEAKRAVAVGGSSSNRLIELMQTWKKL</sequence>
<dbReference type="InterPro" id="IPR035595">
    <property type="entry name" value="UDP_glycos_trans_CS"/>
</dbReference>
<evidence type="ECO:0000256" key="4">
    <source>
        <dbReference type="ARBA" id="ARBA00022679"/>
    </source>
</evidence>
<evidence type="ECO:0000256" key="2">
    <source>
        <dbReference type="ARBA" id="ARBA00009995"/>
    </source>
</evidence>
<dbReference type="InterPro" id="IPR050481">
    <property type="entry name" value="UDP-glycosyltransf_plant"/>
</dbReference>
<dbReference type="PROSITE" id="PS00375">
    <property type="entry name" value="UDPGT"/>
    <property type="match status" value="1"/>
</dbReference>
<dbReference type="GO" id="GO:0047213">
    <property type="term" value="F:anthocyanidin 3-O-glucosyltransferase activity"/>
    <property type="evidence" value="ECO:0007669"/>
    <property type="project" value="UniProtKB-EC"/>
</dbReference>
<protein>
    <recommendedName>
        <fullName evidence="7">Glycosyltransferase</fullName>
        <ecNumber evidence="7">2.4.1.-</ecNumber>
    </recommendedName>
</protein>
<dbReference type="CDD" id="cd03784">
    <property type="entry name" value="GT1_Gtf-like"/>
    <property type="match status" value="1"/>
</dbReference>
<comment type="catalytic activity">
    <reaction evidence="5">
        <text>an anthocyanidin + UDP-alpha-D-glucose + H(+) = an anthocyanidin 3-O-beta-D-glucoside + UDP</text>
        <dbReference type="Rhea" id="RHEA:20093"/>
        <dbReference type="ChEBI" id="CHEBI:15378"/>
        <dbReference type="ChEBI" id="CHEBI:16307"/>
        <dbReference type="ChEBI" id="CHEBI:58223"/>
        <dbReference type="ChEBI" id="CHEBI:58885"/>
        <dbReference type="ChEBI" id="CHEBI:143576"/>
        <dbReference type="EC" id="2.4.1.115"/>
    </reaction>
</comment>
<comment type="similarity">
    <text evidence="2 6">Belongs to the UDP-glycosyltransferase family.</text>
</comment>
<accession>A0A067JWP4</accession>
<dbReference type="GO" id="GO:0009718">
    <property type="term" value="P:anthocyanin-containing compound biosynthetic process"/>
    <property type="evidence" value="ECO:0007669"/>
    <property type="project" value="UniProtKB-UniPathway"/>
</dbReference>
<dbReference type="AlphaFoldDB" id="A0A067JWP4"/>
<evidence type="ECO:0000256" key="3">
    <source>
        <dbReference type="ARBA" id="ARBA00022676"/>
    </source>
</evidence>
<proteinExistence type="inferred from homology"/>